<accession>A0AAE0DF19</accession>
<keyword evidence="2" id="KW-1185">Reference proteome</keyword>
<sequence length="157" mass="18207">MESSFPIGRKRYSQIHNGSRWAKLGREIHIHQLFPGKRLDGLRSTFIRYFQKSLSLKHMAQYPCNSSVSEQAVVLSLYAWTSDIFICAGQEAYFGPLLAEMEPKLSWDFLIFDELTWQVLYQYPKFLASKMIRAKDEVITGLERYFEVPVEARGGMA</sequence>
<name>A0AAE0DF19_9LECA</name>
<comment type="caution">
    <text evidence="1">The sequence shown here is derived from an EMBL/GenBank/DDBJ whole genome shotgun (WGS) entry which is preliminary data.</text>
</comment>
<protein>
    <submittedName>
        <fullName evidence="1">Uncharacterized protein</fullName>
    </submittedName>
</protein>
<dbReference type="EMBL" id="JASNWA010000010">
    <property type="protein sequence ID" value="KAK3168507.1"/>
    <property type="molecule type" value="Genomic_DNA"/>
</dbReference>
<dbReference type="AlphaFoldDB" id="A0AAE0DF19"/>
<gene>
    <name evidence="1" type="ORF">OEA41_004955</name>
</gene>
<reference evidence="1" key="1">
    <citation type="submission" date="2022-11" db="EMBL/GenBank/DDBJ databases">
        <title>Chromosomal genome sequence assembly and mating type (MAT) locus characterization of the leprose asexual lichenized fungus Lepraria neglecta (Nyl.) Erichsen.</title>
        <authorList>
            <person name="Allen J.L."/>
            <person name="Pfeffer B."/>
        </authorList>
    </citation>
    <scope>NUCLEOTIDE SEQUENCE</scope>
    <source>
        <strain evidence="1">Allen 5258</strain>
    </source>
</reference>
<evidence type="ECO:0000313" key="2">
    <source>
        <dbReference type="Proteomes" id="UP001276659"/>
    </source>
</evidence>
<evidence type="ECO:0000313" key="1">
    <source>
        <dbReference type="EMBL" id="KAK3168507.1"/>
    </source>
</evidence>
<organism evidence="1 2">
    <name type="scientific">Lepraria neglecta</name>
    <dbReference type="NCBI Taxonomy" id="209136"/>
    <lineage>
        <taxon>Eukaryota</taxon>
        <taxon>Fungi</taxon>
        <taxon>Dikarya</taxon>
        <taxon>Ascomycota</taxon>
        <taxon>Pezizomycotina</taxon>
        <taxon>Lecanoromycetes</taxon>
        <taxon>OSLEUM clade</taxon>
        <taxon>Lecanoromycetidae</taxon>
        <taxon>Lecanorales</taxon>
        <taxon>Lecanorineae</taxon>
        <taxon>Stereocaulaceae</taxon>
        <taxon>Lepraria</taxon>
    </lineage>
</organism>
<proteinExistence type="predicted"/>
<dbReference type="Proteomes" id="UP001276659">
    <property type="component" value="Unassembled WGS sequence"/>
</dbReference>